<feature type="transmembrane region" description="Helical" evidence="2">
    <location>
        <begin position="358"/>
        <end position="378"/>
    </location>
</feature>
<dbReference type="InterPro" id="IPR047724">
    <property type="entry name" value="Streptophobe"/>
</dbReference>
<dbReference type="RefSeq" id="WP_394323389.1">
    <property type="nucleotide sequence ID" value="NZ_JBHMQV010000009.1"/>
</dbReference>
<name>A0ABV6TTJ3_9ACTN</name>
<feature type="transmembrane region" description="Helical" evidence="2">
    <location>
        <begin position="390"/>
        <end position="412"/>
    </location>
</feature>
<organism evidence="3 4">
    <name type="scientific">Streptomyces noboritoensis</name>
    <dbReference type="NCBI Taxonomy" id="67337"/>
    <lineage>
        <taxon>Bacteria</taxon>
        <taxon>Bacillati</taxon>
        <taxon>Actinomycetota</taxon>
        <taxon>Actinomycetes</taxon>
        <taxon>Kitasatosporales</taxon>
        <taxon>Streptomycetaceae</taxon>
        <taxon>Streptomyces</taxon>
    </lineage>
</organism>
<keyword evidence="2" id="KW-0812">Transmembrane</keyword>
<dbReference type="EMBL" id="JBHMQV010000009">
    <property type="protein sequence ID" value="MFC0849108.1"/>
    <property type="molecule type" value="Genomic_DNA"/>
</dbReference>
<feature type="region of interest" description="Disordered" evidence="1">
    <location>
        <begin position="1"/>
        <end position="23"/>
    </location>
</feature>
<reference evidence="3 4" key="1">
    <citation type="submission" date="2024-09" db="EMBL/GenBank/DDBJ databases">
        <authorList>
            <person name="Sun Q."/>
            <person name="Mori K."/>
        </authorList>
    </citation>
    <scope>NUCLEOTIDE SEQUENCE [LARGE SCALE GENOMIC DNA]</scope>
    <source>
        <strain evidence="3 4">JCM 4557</strain>
    </source>
</reference>
<feature type="transmembrane region" description="Helical" evidence="2">
    <location>
        <begin position="35"/>
        <end position="61"/>
    </location>
</feature>
<comment type="caution">
    <text evidence="3">The sequence shown here is derived from an EMBL/GenBank/DDBJ whole genome shotgun (WGS) entry which is preliminary data.</text>
</comment>
<feature type="compositionally biased region" description="Gly residues" evidence="1">
    <location>
        <begin position="10"/>
        <end position="19"/>
    </location>
</feature>
<gene>
    <name evidence="3" type="ORF">ACFH04_36130</name>
</gene>
<feature type="transmembrane region" description="Helical" evidence="2">
    <location>
        <begin position="140"/>
        <end position="161"/>
    </location>
</feature>
<sequence>MSRGDRGGKSVSGGLGTPGATGARGAPDGIPWADVLLASLASVSWALVAMAGTAALGLHLLGADAAGALGPMTAAVVVLGAGGSVTPSGDVSAFGLTGAQAKTAVEITPLGVSLAGALLLAFFFLRSLRAAGAVLPGAELAARAGGVVVLFVGVVAGLAWAGHDLVTIDGGSLGLDTGKSPGSGGVSIPGLGDLGDLGGLLPDRLGKLADAKAQVGFTVNTADSLAGAVFWVLGVLLVALLASRRSPLPRGWEWVHRVVRPAASALVAVILVAVVAGLAAAAYAMVGDGHPGRIAGAALLGAPNGVWLALPLGLFVPWNGHATGALVQVLPDPLDKLLGFKDDQSVSLGRLAELDGRVWLLAVATGVMMLYAGVLAAARTPVRGLSAGAFAGRCAVGLGVATAVALPLLVWLTGVSADASLSVLGFNAFGAGVELHGNAGLALVLGAGWGALAGCVGGLLAYGVGAAGRRAARLASPLPGPEPVGPSAEEVYGRAGPYTPSPVYRPSQDETNPYLRGDGPSPPLP</sequence>
<feature type="transmembrane region" description="Helical" evidence="2">
    <location>
        <begin position="107"/>
        <end position="128"/>
    </location>
</feature>
<dbReference type="NCBIfam" id="NF038391">
    <property type="entry name" value="streptophobe"/>
    <property type="match status" value="1"/>
</dbReference>
<feature type="transmembrane region" description="Helical" evidence="2">
    <location>
        <begin position="68"/>
        <end position="87"/>
    </location>
</feature>
<feature type="region of interest" description="Disordered" evidence="1">
    <location>
        <begin position="476"/>
        <end position="525"/>
    </location>
</feature>
<evidence type="ECO:0000256" key="1">
    <source>
        <dbReference type="SAM" id="MobiDB-lite"/>
    </source>
</evidence>
<dbReference type="Proteomes" id="UP001589887">
    <property type="component" value="Unassembled WGS sequence"/>
</dbReference>
<accession>A0ABV6TTJ3</accession>
<protein>
    <submittedName>
        <fullName evidence="3">Streptophobe family protein</fullName>
    </submittedName>
</protein>
<feature type="transmembrane region" description="Helical" evidence="2">
    <location>
        <begin position="263"/>
        <end position="286"/>
    </location>
</feature>
<keyword evidence="2" id="KW-0472">Membrane</keyword>
<evidence type="ECO:0000256" key="2">
    <source>
        <dbReference type="SAM" id="Phobius"/>
    </source>
</evidence>
<keyword evidence="4" id="KW-1185">Reference proteome</keyword>
<evidence type="ECO:0000313" key="3">
    <source>
        <dbReference type="EMBL" id="MFC0849108.1"/>
    </source>
</evidence>
<feature type="transmembrane region" description="Helical" evidence="2">
    <location>
        <begin position="439"/>
        <end position="464"/>
    </location>
</feature>
<proteinExistence type="predicted"/>
<keyword evidence="2" id="KW-1133">Transmembrane helix</keyword>
<evidence type="ECO:0000313" key="4">
    <source>
        <dbReference type="Proteomes" id="UP001589887"/>
    </source>
</evidence>
<feature type="transmembrane region" description="Helical" evidence="2">
    <location>
        <begin position="225"/>
        <end position="242"/>
    </location>
</feature>